<protein>
    <submittedName>
        <fullName evidence="1">Uncharacterized protein</fullName>
    </submittedName>
</protein>
<dbReference type="AlphaFoldDB" id="A0A4C1XA36"/>
<evidence type="ECO:0000313" key="1">
    <source>
        <dbReference type="EMBL" id="GBP60681.1"/>
    </source>
</evidence>
<accession>A0A4C1XA36</accession>
<comment type="caution">
    <text evidence="1">The sequence shown here is derived from an EMBL/GenBank/DDBJ whole genome shotgun (WGS) entry which is preliminary data.</text>
</comment>
<dbReference type="EMBL" id="BGZK01000793">
    <property type="protein sequence ID" value="GBP60681.1"/>
    <property type="molecule type" value="Genomic_DNA"/>
</dbReference>
<name>A0A4C1XA36_EUMVA</name>
<gene>
    <name evidence="1" type="ORF">EVAR_55751_1</name>
</gene>
<reference evidence="1 2" key="1">
    <citation type="journal article" date="2019" name="Commun. Biol.">
        <title>The bagworm genome reveals a unique fibroin gene that provides high tensile strength.</title>
        <authorList>
            <person name="Kono N."/>
            <person name="Nakamura H."/>
            <person name="Ohtoshi R."/>
            <person name="Tomita M."/>
            <person name="Numata K."/>
            <person name="Arakawa K."/>
        </authorList>
    </citation>
    <scope>NUCLEOTIDE SEQUENCE [LARGE SCALE GENOMIC DNA]</scope>
</reference>
<dbReference type="Proteomes" id="UP000299102">
    <property type="component" value="Unassembled WGS sequence"/>
</dbReference>
<organism evidence="1 2">
    <name type="scientific">Eumeta variegata</name>
    <name type="common">Bagworm moth</name>
    <name type="synonym">Eumeta japonica</name>
    <dbReference type="NCBI Taxonomy" id="151549"/>
    <lineage>
        <taxon>Eukaryota</taxon>
        <taxon>Metazoa</taxon>
        <taxon>Ecdysozoa</taxon>
        <taxon>Arthropoda</taxon>
        <taxon>Hexapoda</taxon>
        <taxon>Insecta</taxon>
        <taxon>Pterygota</taxon>
        <taxon>Neoptera</taxon>
        <taxon>Endopterygota</taxon>
        <taxon>Lepidoptera</taxon>
        <taxon>Glossata</taxon>
        <taxon>Ditrysia</taxon>
        <taxon>Tineoidea</taxon>
        <taxon>Psychidae</taxon>
        <taxon>Oiketicinae</taxon>
        <taxon>Eumeta</taxon>
    </lineage>
</organism>
<evidence type="ECO:0000313" key="2">
    <source>
        <dbReference type="Proteomes" id="UP000299102"/>
    </source>
</evidence>
<proteinExistence type="predicted"/>
<keyword evidence="2" id="KW-1185">Reference proteome</keyword>
<sequence length="96" mass="10670">MRTSTTRNRLNSKKKLKPDVIANNQRQNSLQTIGISVAEMTAQAKRKRPEISTAGNSSHDLPTATICVQNDREEAHLLTVHVVAPIDHSQPLETFI</sequence>